<dbReference type="EnsemblMetazoa" id="tetur04g05400.1">
    <property type="protein sequence ID" value="tetur04g05400.1"/>
    <property type="gene ID" value="tetur04g05400"/>
</dbReference>
<evidence type="ECO:0000259" key="3">
    <source>
        <dbReference type="PROSITE" id="PS50020"/>
    </source>
</evidence>
<dbReference type="PROSITE" id="PS50020">
    <property type="entry name" value="WW_DOMAIN_2"/>
    <property type="match status" value="2"/>
</dbReference>
<dbReference type="STRING" id="32264.T1K2K8"/>
<dbReference type="CDD" id="cd00201">
    <property type="entry name" value="WW"/>
    <property type="match status" value="2"/>
</dbReference>
<accession>T1K2K8</accession>
<dbReference type="SMART" id="SM00456">
    <property type="entry name" value="WW"/>
    <property type="match status" value="2"/>
</dbReference>
<dbReference type="SUPFAM" id="SSF51045">
    <property type="entry name" value="WW domain"/>
    <property type="match status" value="2"/>
</dbReference>
<reference evidence="5" key="1">
    <citation type="submission" date="2011-08" db="EMBL/GenBank/DDBJ databases">
        <authorList>
            <person name="Rombauts S."/>
        </authorList>
    </citation>
    <scope>NUCLEOTIDE SEQUENCE</scope>
    <source>
        <strain evidence="5">London</strain>
    </source>
</reference>
<organism evidence="4 5">
    <name type="scientific">Tetranychus urticae</name>
    <name type="common">Two-spotted spider mite</name>
    <dbReference type="NCBI Taxonomy" id="32264"/>
    <lineage>
        <taxon>Eukaryota</taxon>
        <taxon>Metazoa</taxon>
        <taxon>Ecdysozoa</taxon>
        <taxon>Arthropoda</taxon>
        <taxon>Chelicerata</taxon>
        <taxon>Arachnida</taxon>
        <taxon>Acari</taxon>
        <taxon>Acariformes</taxon>
        <taxon>Trombidiformes</taxon>
        <taxon>Prostigmata</taxon>
        <taxon>Eleutherengona</taxon>
        <taxon>Raphignathae</taxon>
        <taxon>Tetranychoidea</taxon>
        <taxon>Tetranychidae</taxon>
        <taxon>Tetranychus</taxon>
    </lineage>
</organism>
<evidence type="ECO:0000256" key="1">
    <source>
        <dbReference type="ARBA" id="ARBA00022553"/>
    </source>
</evidence>
<name>T1K2K8_TETUR</name>
<protein>
    <recommendedName>
        <fullName evidence="3">WW domain-containing protein</fullName>
    </recommendedName>
</protein>
<evidence type="ECO:0000313" key="5">
    <source>
        <dbReference type="Proteomes" id="UP000015104"/>
    </source>
</evidence>
<dbReference type="Proteomes" id="UP000015104">
    <property type="component" value="Unassembled WGS sequence"/>
</dbReference>
<dbReference type="GO" id="GO:0005829">
    <property type="term" value="C:cytosol"/>
    <property type="evidence" value="ECO:0007669"/>
    <property type="project" value="TreeGrafter"/>
</dbReference>
<dbReference type="GO" id="GO:0008285">
    <property type="term" value="P:negative regulation of cell population proliferation"/>
    <property type="evidence" value="ECO:0007669"/>
    <property type="project" value="TreeGrafter"/>
</dbReference>
<dbReference type="AlphaFoldDB" id="T1K2K8"/>
<dbReference type="Pfam" id="PF00397">
    <property type="entry name" value="WW"/>
    <property type="match status" value="2"/>
</dbReference>
<dbReference type="InterPro" id="IPR036020">
    <property type="entry name" value="WW_dom_sf"/>
</dbReference>
<dbReference type="InterPro" id="IPR030030">
    <property type="entry name" value="Sav"/>
</dbReference>
<evidence type="ECO:0000256" key="2">
    <source>
        <dbReference type="ARBA" id="ARBA00022737"/>
    </source>
</evidence>
<dbReference type="GO" id="GO:0060090">
    <property type="term" value="F:molecular adaptor activity"/>
    <property type="evidence" value="ECO:0007669"/>
    <property type="project" value="InterPro"/>
</dbReference>
<evidence type="ECO:0000313" key="4">
    <source>
        <dbReference type="EnsemblMetazoa" id="tetur04g05400.1"/>
    </source>
</evidence>
<dbReference type="PANTHER" id="PTHR47522">
    <property type="entry name" value="SALVADOR FAMILY WW DOMAIN-CONTAINING PROTEIN 1"/>
    <property type="match status" value="1"/>
</dbReference>
<dbReference type="PANTHER" id="PTHR47522:SF2">
    <property type="entry name" value="PROTEIN SALVADOR HOMOLOG 1"/>
    <property type="match status" value="1"/>
</dbReference>
<keyword evidence="5" id="KW-1185">Reference proteome</keyword>
<keyword evidence="1" id="KW-0597">Phosphoprotein</keyword>
<dbReference type="EMBL" id="CAEY01001364">
    <property type="status" value="NOT_ANNOTATED_CDS"/>
    <property type="molecule type" value="Genomic_DNA"/>
</dbReference>
<sequence>MISKKKGNRKISESVVGKYVKRDNPVELPITNVWTNVNRQNVKKKEKSGDVDFDTVDSQPKTLAEKCARAQQLKDFNKLRPNYGPSSSTVSGIMCTTSANNLTNLGSCSNLHHQHPQHPINFYGTRVMSHGSLETRTATPGNIGAFGTTFPGYQPTIIFPGLASIFSQNRVTPIETNLNNNSHSRVSLASQNSSFRQSCEDLPPGWSTDYTMRGRKYYIDHNTKTTHWSHPLEKEGLPTGWERVESSIHGTYYVNHITGRAQYEHPCANQYGALQIVNRETIHA</sequence>
<dbReference type="GO" id="GO:0035329">
    <property type="term" value="P:hippo signaling"/>
    <property type="evidence" value="ECO:0007669"/>
    <property type="project" value="InterPro"/>
</dbReference>
<dbReference type="InterPro" id="IPR001202">
    <property type="entry name" value="WW_dom"/>
</dbReference>
<reference evidence="4" key="2">
    <citation type="submission" date="2015-06" db="UniProtKB">
        <authorList>
            <consortium name="EnsemblMetazoa"/>
        </authorList>
    </citation>
    <scope>IDENTIFICATION</scope>
</reference>
<dbReference type="GO" id="GO:0043065">
    <property type="term" value="P:positive regulation of apoptotic process"/>
    <property type="evidence" value="ECO:0007669"/>
    <property type="project" value="TreeGrafter"/>
</dbReference>
<feature type="domain" description="WW" evidence="3">
    <location>
        <begin position="200"/>
        <end position="233"/>
    </location>
</feature>
<dbReference type="HOGENOM" id="CLU_981159_0_0_1"/>
<keyword evidence="2" id="KW-0677">Repeat</keyword>
<dbReference type="Gene3D" id="2.20.70.10">
    <property type="match status" value="2"/>
</dbReference>
<dbReference type="GO" id="GO:0006915">
    <property type="term" value="P:apoptotic process"/>
    <property type="evidence" value="ECO:0007669"/>
    <property type="project" value="InterPro"/>
</dbReference>
<dbReference type="eggNOG" id="KOG1891">
    <property type="taxonomic scope" value="Eukaryota"/>
</dbReference>
<proteinExistence type="predicted"/>
<dbReference type="FunFam" id="2.20.70.10:FF:000035">
    <property type="entry name" value="Salvador homolog 1 (Drosophila)"/>
    <property type="match status" value="1"/>
</dbReference>
<feature type="domain" description="WW" evidence="3">
    <location>
        <begin position="235"/>
        <end position="268"/>
    </location>
</feature>